<keyword evidence="2" id="KW-1185">Reference proteome</keyword>
<gene>
    <name evidence="1" type="ORF">F6B93_01695</name>
</gene>
<accession>A0A975JUM3</accession>
<protein>
    <submittedName>
        <fullName evidence="1">Uncharacterized protein</fullName>
    </submittedName>
</protein>
<proteinExistence type="predicted"/>
<dbReference type="AlphaFoldDB" id="A0A975JUM3"/>
<evidence type="ECO:0000313" key="1">
    <source>
        <dbReference type="EMBL" id="QUR65961.1"/>
    </source>
</evidence>
<organism evidence="1 2">
    <name type="scientific">Mycobacterium spongiae</name>
    <dbReference type="NCBI Taxonomy" id="886343"/>
    <lineage>
        <taxon>Bacteria</taxon>
        <taxon>Bacillati</taxon>
        <taxon>Actinomycetota</taxon>
        <taxon>Actinomycetes</taxon>
        <taxon>Mycobacteriales</taxon>
        <taxon>Mycobacteriaceae</taxon>
        <taxon>Mycobacterium</taxon>
    </lineage>
</organism>
<dbReference type="KEGG" id="mspg:F6B93_01695"/>
<dbReference type="Proteomes" id="UP000682202">
    <property type="component" value="Chromosome"/>
</dbReference>
<reference evidence="1" key="1">
    <citation type="submission" date="2019-12" db="EMBL/GenBank/DDBJ databases">
        <title>Mycobacterium spongiae sp. nov.</title>
        <authorList>
            <person name="Stinear T."/>
        </authorList>
    </citation>
    <scope>NUCLEOTIDE SEQUENCE</scope>
    <source>
        <strain evidence="1">FSD4b-SM</strain>
    </source>
</reference>
<dbReference type="EMBL" id="CP046600">
    <property type="protein sequence ID" value="QUR65961.1"/>
    <property type="molecule type" value="Genomic_DNA"/>
</dbReference>
<evidence type="ECO:0000313" key="2">
    <source>
        <dbReference type="Proteomes" id="UP000682202"/>
    </source>
</evidence>
<name>A0A975JUM3_9MYCO</name>
<dbReference type="RefSeq" id="WP_211697441.1">
    <property type="nucleotide sequence ID" value="NZ_CP046600.1"/>
</dbReference>
<sequence length="391" mass="41206">MRGQGHQIFADELRRFAARTDDRRTEAVAERATEPLRLAVRGRRGVGCSTVACALDRAGSSLGITVAPPERTGDRGDQPAELVVYVIAEAIKPEDSDALEAIAATRQPVVAVLNKADLVGTLSGDGPIAAAHARCKRFSALVGTPVEPLIGLLAVAALDDPDRRPDPDLWAALRVLAAHREGPTCVDGSFDGFLAAQLPVPTEIRVRLLDTFDLFGIALGVAGFRAATSAGELAGTAEQVRVLLRRVSGIDAVLDRICAICSQLWYRRVLVAVAELEALAVSRDRVGEQVAEFLSSDDSVLARMAVAIDVVRASGLAAGSDPEPEPAPSDGPAAHLSRAVRWQRYRLHTSAGRLDSTSEVGRACAADIARGSLRLWSDAGAVPPGASEASR</sequence>